<dbReference type="SUPFAM" id="SSF51735">
    <property type="entry name" value="NAD(P)-binding Rossmann-fold domains"/>
    <property type="match status" value="1"/>
</dbReference>
<evidence type="ECO:0000313" key="5">
    <source>
        <dbReference type="Proteomes" id="UP000217221"/>
    </source>
</evidence>
<dbReference type="GO" id="GO:0016491">
    <property type="term" value="F:oxidoreductase activity"/>
    <property type="evidence" value="ECO:0007669"/>
    <property type="project" value="UniProtKB-KW"/>
</dbReference>
<dbReference type="Gene3D" id="3.40.50.720">
    <property type="entry name" value="NAD(P)-binding Rossmann-like Domain"/>
    <property type="match status" value="1"/>
</dbReference>
<reference evidence="4 5" key="1">
    <citation type="submission" date="2016-07" db="EMBL/GenBank/DDBJ databases">
        <title>High microdiversification within the ubiquitous acI lineage of Actinobacteria.</title>
        <authorList>
            <person name="Neuenschwander S.M."/>
            <person name="Salcher M."/>
            <person name="Ghai R."/>
            <person name="Pernthaler J."/>
        </authorList>
    </citation>
    <scope>NUCLEOTIDE SEQUENCE [LARGE SCALE GENOMIC DNA]</scope>
    <source>
        <strain evidence="4">MMS-VB-114</strain>
    </source>
</reference>
<dbReference type="RefSeq" id="WP_157906149.1">
    <property type="nucleotide sequence ID" value="NZ_CP016782.1"/>
</dbReference>
<dbReference type="PANTHER" id="PTHR44196">
    <property type="entry name" value="DEHYDROGENASE/REDUCTASE SDR FAMILY MEMBER 7B"/>
    <property type="match status" value="1"/>
</dbReference>
<dbReference type="OrthoDB" id="4523082at2"/>
<dbReference type="InterPro" id="IPR002347">
    <property type="entry name" value="SDR_fam"/>
</dbReference>
<dbReference type="InterPro" id="IPR036291">
    <property type="entry name" value="NAD(P)-bd_dom_sf"/>
</dbReference>
<keyword evidence="5" id="KW-1185">Reference proteome</keyword>
<proteinExistence type="inferred from homology"/>
<name>A0A249LFK9_9ACTN</name>
<dbReference type="KEGG" id="plim:PHILAsVB114_04515"/>
<sequence>MSEKRDLKGSVVVITGASSGIGLATAKDLLARGARVVLGSRDVSSLDDLVSSSSGSAVAGVCDIRKPGDCAALMELAVKTFGRIDSLVANAGIGLYGGILDYSDERLNEMMETNLQGTIWTVRAAVPHLKKNGGGDILIVASVSSYRSKKNQAVYAATKHGQVGLAIGLDDELREDGVRVTLIAPAATETNFAVGDGRELSDAARSGYLKSTDIAFAIATVLKQPRRMRTTVWQMISMSQGIL</sequence>
<gene>
    <name evidence="4" type="ORF">PHILAsVB114_04515</name>
</gene>
<dbReference type="PANTHER" id="PTHR44196:SF1">
    <property type="entry name" value="DEHYDROGENASE_REDUCTASE SDR FAMILY MEMBER 7B"/>
    <property type="match status" value="1"/>
</dbReference>
<dbReference type="AlphaFoldDB" id="A0A249LFK9"/>
<dbReference type="EMBL" id="CP016782">
    <property type="protein sequence ID" value="ASY27898.1"/>
    <property type="molecule type" value="Genomic_DNA"/>
</dbReference>
<comment type="similarity">
    <text evidence="1 3">Belongs to the short-chain dehydrogenases/reductases (SDR) family.</text>
</comment>
<accession>A0A249LFK9</accession>
<evidence type="ECO:0000256" key="1">
    <source>
        <dbReference type="ARBA" id="ARBA00006484"/>
    </source>
</evidence>
<dbReference type="PRINTS" id="PR00080">
    <property type="entry name" value="SDRFAMILY"/>
</dbReference>
<evidence type="ECO:0000256" key="2">
    <source>
        <dbReference type="ARBA" id="ARBA00023002"/>
    </source>
</evidence>
<dbReference type="PRINTS" id="PR00081">
    <property type="entry name" value="GDHRDH"/>
</dbReference>
<organism evidence="4 5">
    <name type="scientific">Candidatus Planktophila limnetica</name>
    <dbReference type="NCBI Taxonomy" id="573600"/>
    <lineage>
        <taxon>Bacteria</taxon>
        <taxon>Bacillati</taxon>
        <taxon>Actinomycetota</taxon>
        <taxon>Actinomycetes</taxon>
        <taxon>Candidatus Nanopelagicales</taxon>
        <taxon>Candidatus Nanopelagicaceae</taxon>
        <taxon>Candidatus Planktophila</taxon>
    </lineage>
</organism>
<dbReference type="Proteomes" id="UP000217221">
    <property type="component" value="Chromosome"/>
</dbReference>
<dbReference type="Pfam" id="PF00106">
    <property type="entry name" value="adh_short"/>
    <property type="match status" value="1"/>
</dbReference>
<dbReference type="CDD" id="cd05233">
    <property type="entry name" value="SDR_c"/>
    <property type="match status" value="1"/>
</dbReference>
<keyword evidence="2" id="KW-0560">Oxidoreductase</keyword>
<protein>
    <submittedName>
        <fullName evidence="4">SDR family mycofactocin-dependent oxidoreductase</fullName>
    </submittedName>
</protein>
<evidence type="ECO:0000313" key="4">
    <source>
        <dbReference type="EMBL" id="ASY27898.1"/>
    </source>
</evidence>
<dbReference type="GO" id="GO:0016020">
    <property type="term" value="C:membrane"/>
    <property type="evidence" value="ECO:0007669"/>
    <property type="project" value="TreeGrafter"/>
</dbReference>
<evidence type="ECO:0000256" key="3">
    <source>
        <dbReference type="RuleBase" id="RU000363"/>
    </source>
</evidence>